<evidence type="ECO:0000313" key="3">
    <source>
        <dbReference type="Proteomes" id="UP000237144"/>
    </source>
</evidence>
<evidence type="ECO:0000313" key="2">
    <source>
        <dbReference type="EMBL" id="POY72026.1"/>
    </source>
</evidence>
<protein>
    <submittedName>
        <fullName evidence="2">Uncharacterized protein</fullName>
    </submittedName>
</protein>
<name>A0A2S5B5J7_9BASI</name>
<reference evidence="2 3" key="1">
    <citation type="journal article" date="2018" name="Front. Microbiol.">
        <title>Prospects for Fungal Bioremediation of Acidic Radioactive Waste Sites: Characterization and Genome Sequence of Rhodotorula taiwanensis MD1149.</title>
        <authorList>
            <person name="Tkavc R."/>
            <person name="Matrosova V.Y."/>
            <person name="Grichenko O.E."/>
            <person name="Gostincar C."/>
            <person name="Volpe R.P."/>
            <person name="Klimenkova P."/>
            <person name="Gaidamakova E.K."/>
            <person name="Zhou C.E."/>
            <person name="Stewart B.J."/>
            <person name="Lyman M.G."/>
            <person name="Malfatti S.A."/>
            <person name="Rubinfeld B."/>
            <person name="Courtot M."/>
            <person name="Singh J."/>
            <person name="Dalgard C.L."/>
            <person name="Hamilton T."/>
            <person name="Frey K.G."/>
            <person name="Gunde-Cimerman N."/>
            <person name="Dugan L."/>
            <person name="Daly M.J."/>
        </authorList>
    </citation>
    <scope>NUCLEOTIDE SEQUENCE [LARGE SCALE GENOMIC DNA]</scope>
    <source>
        <strain evidence="2 3">MD1149</strain>
    </source>
</reference>
<dbReference type="EMBL" id="PJQD01000061">
    <property type="protein sequence ID" value="POY72026.1"/>
    <property type="molecule type" value="Genomic_DNA"/>
</dbReference>
<comment type="caution">
    <text evidence="2">The sequence shown here is derived from an EMBL/GenBank/DDBJ whole genome shotgun (WGS) entry which is preliminary data.</text>
</comment>
<organism evidence="2 3">
    <name type="scientific">Rhodotorula taiwanensis</name>
    <dbReference type="NCBI Taxonomy" id="741276"/>
    <lineage>
        <taxon>Eukaryota</taxon>
        <taxon>Fungi</taxon>
        <taxon>Dikarya</taxon>
        <taxon>Basidiomycota</taxon>
        <taxon>Pucciniomycotina</taxon>
        <taxon>Microbotryomycetes</taxon>
        <taxon>Sporidiobolales</taxon>
        <taxon>Sporidiobolaceae</taxon>
        <taxon>Rhodotorula</taxon>
    </lineage>
</organism>
<keyword evidence="3" id="KW-1185">Reference proteome</keyword>
<proteinExistence type="predicted"/>
<gene>
    <name evidence="2" type="ORF">BMF94_4941</name>
</gene>
<feature type="non-terminal residue" evidence="2">
    <location>
        <position position="102"/>
    </location>
</feature>
<accession>A0A2S5B5J7</accession>
<sequence length="102" mass="11616">VAQQQQRPFLKSSRLARIATLALFGSRRCCDLLVPRPSLSPPLPLQSTPAQHERRDARCARRHRHETVWVAVTRPRGHRTGIRAAAATAEYQHPRPYGIVHR</sequence>
<dbReference type="Proteomes" id="UP000237144">
    <property type="component" value="Unassembled WGS sequence"/>
</dbReference>
<evidence type="ECO:0000256" key="1">
    <source>
        <dbReference type="SAM" id="MobiDB-lite"/>
    </source>
</evidence>
<feature type="region of interest" description="Disordered" evidence="1">
    <location>
        <begin position="40"/>
        <end position="60"/>
    </location>
</feature>
<dbReference type="AlphaFoldDB" id="A0A2S5B5J7"/>
<feature type="non-terminal residue" evidence="2">
    <location>
        <position position="1"/>
    </location>
</feature>